<feature type="region of interest" description="Disordered" evidence="1">
    <location>
        <begin position="652"/>
        <end position="674"/>
    </location>
</feature>
<reference evidence="2 3" key="1">
    <citation type="submission" date="2020-04" db="EMBL/GenBank/DDBJ databases">
        <title>Perkinsus olseni comparative genomics.</title>
        <authorList>
            <person name="Bogema D.R."/>
        </authorList>
    </citation>
    <scope>NUCLEOTIDE SEQUENCE [LARGE SCALE GENOMIC DNA]</scope>
    <source>
        <strain evidence="2">00978-12</strain>
    </source>
</reference>
<protein>
    <submittedName>
        <fullName evidence="2">Uncharacterized protein</fullName>
    </submittedName>
</protein>
<evidence type="ECO:0000256" key="1">
    <source>
        <dbReference type="SAM" id="MobiDB-lite"/>
    </source>
</evidence>
<feature type="region of interest" description="Disordered" evidence="1">
    <location>
        <begin position="314"/>
        <end position="346"/>
    </location>
</feature>
<sequence length="1720" mass="192175">MRIFAESREAVSTASTLYISCYRMPQDGGAILPGECIFRNVPLVNHHDYTLPPNGTYMLIIDTDSLQETIKSMKVYGVGIKSLSMHDHHSSTTLHNMMANSDGSHRVVWQTADASVTPRYPHYTILRERLRILTTAHPEASSLLLSIGIQFTPEWGEAYRIKGRLLLQRPPTTITSSDDPHDDDFVDGYGTLNAWRGSIDTISEVWSATEDRPAADAIRFPYLYLTSNNVYILECVIEGVSSSSRREDIPPGYWRLAAHWQQASPHSPHDTTVELGEDTMQEDLHTLCRAKWAAAEGDPDRAGRAARSRQEYLNTCGGVRGEPSSSSDAPKTTESSTSTVARGDAHHADRNVRRFLEASSYSVQDTGEVVKVCEDVYRQASLDVDTRMVLDDELQREVKTQVSRQWETMTIKEGMNEECKKCNIDYPIKLNTIMRPPPAVSTKLGQQQQPLTTQASRYHIRHLMQKRIRCTEEITKCLQPPPTEGQQQQQQQGGGGEEASLKEDVGLRLRGLIEDAKKMNVCRIEPETFEKACDMLSLLDLVHSVVGVASAAAAAAGVEGINDGDLTGLADMFNRAEDLIDSLTAAGVCINCGGQQCLKEVLDRAEKDILKVTDPCLTTTQDDVHKKYHHDLDLIQPTSTLNDGRSMNTIEERSGWRRRKRHNKGVDGGDDDDFVDPTHRDTGCSILLKGILDNIDHHSSFGDEEQRSVDARSRAMIGMVESRDVSPSGLPAPQPLPPQLAYDRVCQELCCCPVVPPPIINNNELISHHAHTTSPLIPPTSQGYAIAAALTQCYQLQRIIIRGCFLTDMSVAKMLEMAKYNSNKALEEVSLEDLPLSYKTIESLYTHHCHGASMTLKYLTLRGVGLGGILQLEEDIPYVSKVYNLCWQRLSEESDDIPLLTQRPPGVVPPLLLPLMVYIRDRTSRLRHIDLSNNNLHDDTWSLVGWAIAQRMVLLQSLTLESTDLRTDAALDSLARGINSNTSLLHLSLRLNPIKVITPSLIRLLDSLGKHIMLRHVDLAQIEAFGTSNCNRALMLAGDEHHHHHHHHHHNHHTSLMEVLNERVFQSTKSIQCLHLFGLLRHTTSSRDLIKLLVATGAAAAAAGRGGVHNSTSSPHQLRRGGGGGERAKGESGRERFGDLSEQQQIDDDTQEIVFWRYNTDHSPNGTDNWEEDDDEWRVSVVADDDDDDTDHTADNWDDDDDICFSGCWICERCSLHTFRFESKILIPIERHSNSDPSHVSIATVSLLASFTTRPHRPVLMDRASVGKDNITFSKTLLIPPGDPHYVAYLINNRYASYNEDTPTVSTSEVPQHLLQRLFPGSMTRPLRVNTCITTTQQSTSSSSDVVRQKQQHNITPSLSQTMLQPLHAHQNEMDKAFQDDISRLPIAQLCSVAEENDLLKILRPRYSVIVDLWALLVGRSSNKQIVKPTDVLTLLLLQDEPQMMSGTNDFTGIDSTVIAQCLDQVMSSSSNDADDYLSRRTLGEDRDGVRSRVEGKNKMMDCNVMTMRHTSSRSSSSTTTSFTRTKLIESIIRLAMVIGKTEELSVDKSFARFVDYYIEPKVLYTTGLTPFPRRLVQSDEIEKVCIDYLQLIRRLHTRYGGCPEQFVALPQLLRLIGKNFTSKDARSIFILSKGPAVDNSRQSLTYAQFIEALCRLAVVLWNQRSSSSSAAAAAAVKRDTKHTYATADKARTVDDKIKRATGRLIKMMTHEKCGELGEV</sequence>
<feature type="region of interest" description="Disordered" evidence="1">
    <location>
        <begin position="1103"/>
        <end position="1143"/>
    </location>
</feature>
<accession>A0A7J6PL55</accession>
<feature type="compositionally biased region" description="Basic and acidic residues" evidence="1">
    <location>
        <begin position="1126"/>
        <end position="1139"/>
    </location>
</feature>
<feature type="region of interest" description="Disordered" evidence="1">
    <location>
        <begin position="477"/>
        <end position="500"/>
    </location>
</feature>
<comment type="caution">
    <text evidence="2">The sequence shown here is derived from an EMBL/GenBank/DDBJ whole genome shotgun (WGS) entry which is preliminary data.</text>
</comment>
<dbReference type="EMBL" id="JABANP010000013">
    <property type="protein sequence ID" value="KAF4696201.1"/>
    <property type="molecule type" value="Genomic_DNA"/>
</dbReference>
<organism evidence="2 3">
    <name type="scientific">Perkinsus olseni</name>
    <name type="common">Perkinsus atlanticus</name>
    <dbReference type="NCBI Taxonomy" id="32597"/>
    <lineage>
        <taxon>Eukaryota</taxon>
        <taxon>Sar</taxon>
        <taxon>Alveolata</taxon>
        <taxon>Perkinsozoa</taxon>
        <taxon>Perkinsea</taxon>
        <taxon>Perkinsida</taxon>
        <taxon>Perkinsidae</taxon>
        <taxon>Perkinsus</taxon>
    </lineage>
</organism>
<dbReference type="SUPFAM" id="SSF52047">
    <property type="entry name" value="RNI-like"/>
    <property type="match status" value="1"/>
</dbReference>
<dbReference type="Gene3D" id="3.80.10.10">
    <property type="entry name" value="Ribonuclease Inhibitor"/>
    <property type="match status" value="1"/>
</dbReference>
<name>A0A7J6PL55_PEROL</name>
<dbReference type="Proteomes" id="UP000541610">
    <property type="component" value="Unassembled WGS sequence"/>
</dbReference>
<feature type="compositionally biased region" description="Polar residues" evidence="1">
    <location>
        <begin position="323"/>
        <end position="340"/>
    </location>
</feature>
<dbReference type="OrthoDB" id="10689219at2759"/>
<proteinExistence type="predicted"/>
<evidence type="ECO:0000313" key="3">
    <source>
        <dbReference type="Proteomes" id="UP000541610"/>
    </source>
</evidence>
<dbReference type="InterPro" id="IPR032675">
    <property type="entry name" value="LRR_dom_sf"/>
</dbReference>
<evidence type="ECO:0000313" key="2">
    <source>
        <dbReference type="EMBL" id="KAF4696201.1"/>
    </source>
</evidence>
<gene>
    <name evidence="2" type="ORF">FOZ60_001878</name>
</gene>